<dbReference type="InterPro" id="IPR050649">
    <property type="entry name" value="Paired_Homeobox_TFs"/>
</dbReference>
<evidence type="ECO:0000313" key="11">
    <source>
        <dbReference type="WBParaSite" id="SBAD_0000081801-mRNA-1"/>
    </source>
</evidence>
<dbReference type="GO" id="GO:0000977">
    <property type="term" value="F:RNA polymerase II transcription regulatory region sequence-specific DNA binding"/>
    <property type="evidence" value="ECO:0007669"/>
    <property type="project" value="TreeGrafter"/>
</dbReference>
<gene>
    <name evidence="9" type="ORF">SBAD_LOCUS795</name>
</gene>
<evidence type="ECO:0000256" key="1">
    <source>
        <dbReference type="ARBA" id="ARBA00004123"/>
    </source>
</evidence>
<feature type="DNA-binding region" description="Homeobox" evidence="6">
    <location>
        <begin position="129"/>
        <end position="188"/>
    </location>
</feature>
<dbReference type="Pfam" id="PF00046">
    <property type="entry name" value="Homeodomain"/>
    <property type="match status" value="1"/>
</dbReference>
<evidence type="ECO:0000256" key="3">
    <source>
        <dbReference type="ARBA" id="ARBA00023125"/>
    </source>
</evidence>
<dbReference type="FunFam" id="1.10.10.60:FF:000223">
    <property type="entry name" value="Goosecoid homeobox 2"/>
    <property type="match status" value="1"/>
</dbReference>
<evidence type="ECO:0000313" key="9">
    <source>
        <dbReference type="EMBL" id="VDO92150.1"/>
    </source>
</evidence>
<comment type="subcellular location">
    <subcellularLocation>
        <location evidence="1 6 7">Nucleus</location>
    </subcellularLocation>
</comment>
<dbReference type="EMBL" id="UZAM01006627">
    <property type="protein sequence ID" value="VDO92150.1"/>
    <property type="molecule type" value="Genomic_DNA"/>
</dbReference>
<dbReference type="PROSITE" id="PS50071">
    <property type="entry name" value="HOMEOBOX_2"/>
    <property type="match status" value="1"/>
</dbReference>
<keyword evidence="10" id="KW-1185">Reference proteome</keyword>
<dbReference type="PANTHER" id="PTHR24329">
    <property type="entry name" value="HOMEOBOX PROTEIN ARISTALESS"/>
    <property type="match status" value="1"/>
</dbReference>
<dbReference type="InterPro" id="IPR017970">
    <property type="entry name" value="Homeobox_CS"/>
</dbReference>
<dbReference type="OrthoDB" id="6159439at2759"/>
<dbReference type="GO" id="GO:0005634">
    <property type="term" value="C:nucleus"/>
    <property type="evidence" value="ECO:0007669"/>
    <property type="project" value="UniProtKB-SubCell"/>
</dbReference>
<dbReference type="PANTHER" id="PTHR24329:SF516">
    <property type="entry name" value="HOMEOBOX PROTEIN GOOSECOID"/>
    <property type="match status" value="1"/>
</dbReference>
<dbReference type="InterPro" id="IPR009057">
    <property type="entry name" value="Homeodomain-like_sf"/>
</dbReference>
<organism evidence="11">
    <name type="scientific">Soboliphyme baturini</name>
    <dbReference type="NCBI Taxonomy" id="241478"/>
    <lineage>
        <taxon>Eukaryota</taxon>
        <taxon>Metazoa</taxon>
        <taxon>Ecdysozoa</taxon>
        <taxon>Nematoda</taxon>
        <taxon>Enoplea</taxon>
        <taxon>Dorylaimia</taxon>
        <taxon>Dioctophymatida</taxon>
        <taxon>Dioctophymatoidea</taxon>
        <taxon>Soboliphymatidae</taxon>
        <taxon>Soboliphyme</taxon>
    </lineage>
</organism>
<dbReference type="Gene3D" id="1.10.10.60">
    <property type="entry name" value="Homeodomain-like"/>
    <property type="match status" value="1"/>
</dbReference>
<dbReference type="SMART" id="SM00389">
    <property type="entry name" value="HOX"/>
    <property type="match status" value="1"/>
</dbReference>
<dbReference type="WBParaSite" id="SBAD_0000081801-mRNA-1">
    <property type="protein sequence ID" value="SBAD_0000081801-mRNA-1"/>
    <property type="gene ID" value="SBAD_0000081801"/>
</dbReference>
<evidence type="ECO:0000256" key="5">
    <source>
        <dbReference type="ARBA" id="ARBA00023242"/>
    </source>
</evidence>
<protein>
    <submittedName>
        <fullName evidence="11">Homeobox domain-containing protein</fullName>
    </submittedName>
</protein>
<name>A0A183IB01_9BILA</name>
<dbReference type="InterPro" id="IPR001356">
    <property type="entry name" value="HD"/>
</dbReference>
<dbReference type="GO" id="GO:0000981">
    <property type="term" value="F:DNA-binding transcription factor activity, RNA polymerase II-specific"/>
    <property type="evidence" value="ECO:0007669"/>
    <property type="project" value="InterPro"/>
</dbReference>
<dbReference type="AlphaFoldDB" id="A0A183IB01"/>
<evidence type="ECO:0000313" key="10">
    <source>
        <dbReference type="Proteomes" id="UP000270296"/>
    </source>
</evidence>
<dbReference type="PROSITE" id="PS00027">
    <property type="entry name" value="HOMEOBOX_1"/>
    <property type="match status" value="1"/>
</dbReference>
<dbReference type="Proteomes" id="UP000270296">
    <property type="component" value="Unassembled WGS sequence"/>
</dbReference>
<keyword evidence="4 6" id="KW-0371">Homeobox</keyword>
<evidence type="ECO:0000256" key="7">
    <source>
        <dbReference type="RuleBase" id="RU000682"/>
    </source>
</evidence>
<dbReference type="CDD" id="cd00086">
    <property type="entry name" value="homeodomain"/>
    <property type="match status" value="1"/>
</dbReference>
<evidence type="ECO:0000256" key="2">
    <source>
        <dbReference type="ARBA" id="ARBA00006503"/>
    </source>
</evidence>
<evidence type="ECO:0000259" key="8">
    <source>
        <dbReference type="PROSITE" id="PS50071"/>
    </source>
</evidence>
<proteinExistence type="inferred from homology"/>
<feature type="domain" description="Homeobox" evidence="8">
    <location>
        <begin position="127"/>
        <end position="187"/>
    </location>
</feature>
<evidence type="ECO:0000256" key="4">
    <source>
        <dbReference type="ARBA" id="ARBA00023155"/>
    </source>
</evidence>
<comment type="similarity">
    <text evidence="2">Belongs to the paired homeobox family. Bicoid subfamily.</text>
</comment>
<evidence type="ECO:0000256" key="6">
    <source>
        <dbReference type="PROSITE-ProRule" id="PRU00108"/>
    </source>
</evidence>
<accession>A0A183IB01</accession>
<keyword evidence="3 6" id="KW-0238">DNA-binding</keyword>
<reference evidence="11" key="1">
    <citation type="submission" date="2016-06" db="UniProtKB">
        <authorList>
            <consortium name="WormBaseParasite"/>
        </authorList>
    </citation>
    <scope>IDENTIFICATION</scope>
</reference>
<dbReference type="SUPFAM" id="SSF46689">
    <property type="entry name" value="Homeodomain-like"/>
    <property type="match status" value="1"/>
</dbReference>
<keyword evidence="5 6" id="KW-0539">Nucleus</keyword>
<reference evidence="9 10" key="2">
    <citation type="submission" date="2018-11" db="EMBL/GenBank/DDBJ databases">
        <authorList>
            <consortium name="Pathogen Informatics"/>
        </authorList>
    </citation>
    <scope>NUCLEOTIDE SEQUENCE [LARGE SCALE GENOMIC DNA]</scope>
</reference>
<sequence length="274" mass="30495">MTMNFLPTVTYPYFVHASNQVKSFDGSCHLMFPPTAPLGSLSSSAMSFSIDSILAPTRGISLPSNAVVAPSRMQPYIVPASLPMTVGALCPLPESFIFSSSDSSTCANFSNFFAPSFLPSTFTLSNKRKRRHRTIFTEEQLVELEATFQKTHYPDVLLREKLALKTDLKEERVEVWFKNRRAKWRKQKREESESKKKELCNADSIVNHNSTSYESDMASEERAYMGDIRSNVIGESNCTLPPPAPKCSSAELFVSGGKHASSEEEVLKDAKANT</sequence>